<feature type="domain" description="HTH araC/xylS-type" evidence="4">
    <location>
        <begin position="189"/>
        <end position="287"/>
    </location>
</feature>
<evidence type="ECO:0000256" key="3">
    <source>
        <dbReference type="ARBA" id="ARBA00023163"/>
    </source>
</evidence>
<keyword evidence="6" id="KW-1185">Reference proteome</keyword>
<gene>
    <name evidence="5" type="primary">btr_4</name>
    <name evidence="5" type="ORF">NTH_02672</name>
</gene>
<organism evidence="5 6">
    <name type="scientific">Nitratireductor thuwali</name>
    <dbReference type="NCBI Taxonomy" id="2267699"/>
    <lineage>
        <taxon>Bacteria</taxon>
        <taxon>Pseudomonadati</taxon>
        <taxon>Pseudomonadota</taxon>
        <taxon>Alphaproteobacteria</taxon>
        <taxon>Hyphomicrobiales</taxon>
        <taxon>Phyllobacteriaceae</taxon>
        <taxon>Nitratireductor</taxon>
    </lineage>
</organism>
<proteinExistence type="predicted"/>
<evidence type="ECO:0000313" key="6">
    <source>
        <dbReference type="Proteomes" id="UP001342418"/>
    </source>
</evidence>
<sequence>MVFGSSGDRGSVGNSEVAPIVVLPETEAVAVKTALSPVAWTLHGNRNRAYVLISGTGRLSMEGKVVQLASPCVLWLPTGNAATLTLEAGARGAALAASELAIGRAVPSGPIGGQVKDALFHPVLGAKVEPAVAQDLCRSIEAVGEELRHDRPGGQDAARYHLVLVLIALWRTSSPEAPAPQSAPRAIVRNFLHLVELHARDHWRIEDYARFLSISRGRLGSAVKRVTGRSALALINARLVAEAEVLLGGTNLQASEVAEALGFKDAAYFSRFFKRETGVTPGRMRREAVLRKSRRAQSFAAWP</sequence>
<evidence type="ECO:0000259" key="4">
    <source>
        <dbReference type="PROSITE" id="PS01124"/>
    </source>
</evidence>
<accession>A0ABY5MN51</accession>
<protein>
    <submittedName>
        <fullName evidence="5">HTH-type transcriptional activator Btr</fullName>
    </submittedName>
</protein>
<name>A0ABY5MN51_9HYPH</name>
<reference evidence="5 6" key="1">
    <citation type="submission" date="2018-07" db="EMBL/GenBank/DDBJ databases">
        <title>Genome sequence of Nitratireductor thuwali#1536.</title>
        <authorList>
            <person name="Michoud G."/>
            <person name="Merlino G."/>
            <person name="Sefrji F.O."/>
            <person name="Daffonchio D."/>
        </authorList>
    </citation>
    <scope>NUCLEOTIDE SEQUENCE [LARGE SCALE GENOMIC DNA]</scope>
    <source>
        <strain evidence="6">Nit1536</strain>
    </source>
</reference>
<dbReference type="Gene3D" id="1.10.10.60">
    <property type="entry name" value="Homeodomain-like"/>
    <property type="match status" value="1"/>
</dbReference>
<evidence type="ECO:0000256" key="2">
    <source>
        <dbReference type="ARBA" id="ARBA00023125"/>
    </source>
</evidence>
<dbReference type="PROSITE" id="PS01124">
    <property type="entry name" value="HTH_ARAC_FAMILY_2"/>
    <property type="match status" value="1"/>
</dbReference>
<keyword evidence="1" id="KW-0805">Transcription regulation</keyword>
<evidence type="ECO:0000256" key="1">
    <source>
        <dbReference type="ARBA" id="ARBA00023015"/>
    </source>
</evidence>
<dbReference type="Proteomes" id="UP001342418">
    <property type="component" value="Chromosome"/>
</dbReference>
<dbReference type="Pfam" id="PF12833">
    <property type="entry name" value="HTH_18"/>
    <property type="match status" value="1"/>
</dbReference>
<dbReference type="InterPro" id="IPR018060">
    <property type="entry name" value="HTH_AraC"/>
</dbReference>
<dbReference type="InterPro" id="IPR009057">
    <property type="entry name" value="Homeodomain-like_sf"/>
</dbReference>
<evidence type="ECO:0000313" key="5">
    <source>
        <dbReference type="EMBL" id="UUP18192.1"/>
    </source>
</evidence>
<dbReference type="PRINTS" id="PR00032">
    <property type="entry name" value="HTHARAC"/>
</dbReference>
<dbReference type="PANTHER" id="PTHR43280:SF32">
    <property type="entry name" value="TRANSCRIPTIONAL REGULATORY PROTEIN"/>
    <property type="match status" value="1"/>
</dbReference>
<dbReference type="SMART" id="SM00342">
    <property type="entry name" value="HTH_ARAC"/>
    <property type="match status" value="1"/>
</dbReference>
<keyword evidence="2" id="KW-0238">DNA-binding</keyword>
<dbReference type="PANTHER" id="PTHR43280">
    <property type="entry name" value="ARAC-FAMILY TRANSCRIPTIONAL REGULATOR"/>
    <property type="match status" value="1"/>
</dbReference>
<keyword evidence="3" id="KW-0804">Transcription</keyword>
<dbReference type="SUPFAM" id="SSF46689">
    <property type="entry name" value="Homeodomain-like"/>
    <property type="match status" value="1"/>
</dbReference>
<dbReference type="RefSeq" id="WP_338530447.1">
    <property type="nucleotide sequence ID" value="NZ_CP030941.1"/>
</dbReference>
<dbReference type="InterPro" id="IPR020449">
    <property type="entry name" value="Tscrpt_reg_AraC-type_HTH"/>
</dbReference>
<dbReference type="EMBL" id="CP030941">
    <property type="protein sequence ID" value="UUP18192.1"/>
    <property type="molecule type" value="Genomic_DNA"/>
</dbReference>